<evidence type="ECO:0000313" key="2">
    <source>
        <dbReference type="Proteomes" id="UP001168821"/>
    </source>
</evidence>
<sequence length="102" mass="11433">MPVKLVKCHLDFRRLHFYFTISSRPAVKSAISNYRIDFPSLRRQFSAHTPAKLVDISEGISRHYVHVLSSVEHAQHGDNQKRDTGSVITVTGAEPIDCSSGL</sequence>
<keyword evidence="2" id="KW-1185">Reference proteome</keyword>
<evidence type="ECO:0000313" key="1">
    <source>
        <dbReference type="EMBL" id="KAJ3664355.1"/>
    </source>
</evidence>
<accession>A0AA38MN25</accession>
<protein>
    <submittedName>
        <fullName evidence="1">Uncharacterized protein</fullName>
    </submittedName>
</protein>
<proteinExistence type="predicted"/>
<reference evidence="1" key="1">
    <citation type="journal article" date="2023" name="G3 (Bethesda)">
        <title>Whole genome assemblies of Zophobas morio and Tenebrio molitor.</title>
        <authorList>
            <person name="Kaur S."/>
            <person name="Stinson S.A."/>
            <person name="diCenzo G.C."/>
        </authorList>
    </citation>
    <scope>NUCLEOTIDE SEQUENCE</scope>
    <source>
        <strain evidence="1">QUZm001</strain>
    </source>
</reference>
<name>A0AA38MN25_9CUCU</name>
<gene>
    <name evidence="1" type="ORF">Zmor_008532</name>
</gene>
<dbReference type="AlphaFoldDB" id="A0AA38MN25"/>
<dbReference type="Proteomes" id="UP001168821">
    <property type="component" value="Unassembled WGS sequence"/>
</dbReference>
<dbReference type="EMBL" id="JALNTZ010000002">
    <property type="protein sequence ID" value="KAJ3664355.1"/>
    <property type="molecule type" value="Genomic_DNA"/>
</dbReference>
<comment type="caution">
    <text evidence="1">The sequence shown here is derived from an EMBL/GenBank/DDBJ whole genome shotgun (WGS) entry which is preliminary data.</text>
</comment>
<organism evidence="1 2">
    <name type="scientific">Zophobas morio</name>
    <dbReference type="NCBI Taxonomy" id="2755281"/>
    <lineage>
        <taxon>Eukaryota</taxon>
        <taxon>Metazoa</taxon>
        <taxon>Ecdysozoa</taxon>
        <taxon>Arthropoda</taxon>
        <taxon>Hexapoda</taxon>
        <taxon>Insecta</taxon>
        <taxon>Pterygota</taxon>
        <taxon>Neoptera</taxon>
        <taxon>Endopterygota</taxon>
        <taxon>Coleoptera</taxon>
        <taxon>Polyphaga</taxon>
        <taxon>Cucujiformia</taxon>
        <taxon>Tenebrionidae</taxon>
        <taxon>Zophobas</taxon>
    </lineage>
</organism>